<sequence length="306" mass="34382">MQEKKKKPLFSAKFHENLYQVICTAVCFLVAALCIYPLLYTLAVSFAKPEDINYSFLIPIPTKVTLYSYIQVFTVSSFLGRAIAVSVFRTAVGTVLSVLLTAILAYAMARKNLPGRRYFMYLMIFIIIFNGGLIPTYLVVKSVGLLDNIWVYIFPNLINAWNVIIIKQSMEGIPAEVEESAMLDGVNDWQNFSAVVLPMSMPVIAAISIFTLVFQWNSWYDAMLYVSPAASHLWPLQYYATISMNNLNQVNNADIGSLENILGIKDVDNMSIKMALTIVTTLPILCIYPFFQKYFTKGVYLGAVKG</sequence>
<keyword evidence="4 7" id="KW-0812">Transmembrane</keyword>
<dbReference type="PROSITE" id="PS50928">
    <property type="entry name" value="ABC_TM1"/>
    <property type="match status" value="1"/>
</dbReference>
<keyword evidence="10" id="KW-1185">Reference proteome</keyword>
<evidence type="ECO:0000256" key="6">
    <source>
        <dbReference type="ARBA" id="ARBA00023136"/>
    </source>
</evidence>
<evidence type="ECO:0000313" key="9">
    <source>
        <dbReference type="EMBL" id="RXZ61779.1"/>
    </source>
</evidence>
<evidence type="ECO:0000256" key="2">
    <source>
        <dbReference type="ARBA" id="ARBA00022448"/>
    </source>
</evidence>
<proteinExistence type="predicted"/>
<keyword evidence="5 7" id="KW-1133">Transmembrane helix</keyword>
<accession>A0A4Q2KCN7</accession>
<dbReference type="Proteomes" id="UP000291269">
    <property type="component" value="Unassembled WGS sequence"/>
</dbReference>
<evidence type="ECO:0000256" key="3">
    <source>
        <dbReference type="ARBA" id="ARBA00022475"/>
    </source>
</evidence>
<keyword evidence="3" id="KW-1003">Cell membrane</keyword>
<keyword evidence="6 7" id="KW-0472">Membrane</keyword>
<dbReference type="Gene3D" id="1.10.3720.10">
    <property type="entry name" value="MetI-like"/>
    <property type="match status" value="1"/>
</dbReference>
<organism evidence="9 10">
    <name type="scientific">Candidatus Borkfalkia ceftriaxoniphila</name>
    <dbReference type="NCBI Taxonomy" id="2508949"/>
    <lineage>
        <taxon>Bacteria</taxon>
        <taxon>Bacillati</taxon>
        <taxon>Bacillota</taxon>
        <taxon>Clostridia</taxon>
        <taxon>Christensenellales</taxon>
        <taxon>Christensenellaceae</taxon>
        <taxon>Candidatus Borkfalkia</taxon>
    </lineage>
</organism>
<dbReference type="AlphaFoldDB" id="A0A4Q2KCN7"/>
<dbReference type="InterPro" id="IPR035906">
    <property type="entry name" value="MetI-like_sf"/>
</dbReference>
<protein>
    <submittedName>
        <fullName evidence="9">Carbohydrate ABC transporter permease</fullName>
    </submittedName>
</protein>
<evidence type="ECO:0000256" key="7">
    <source>
        <dbReference type="SAM" id="Phobius"/>
    </source>
</evidence>
<dbReference type="EMBL" id="SDOZ01000002">
    <property type="protein sequence ID" value="RXZ61779.1"/>
    <property type="molecule type" value="Genomic_DNA"/>
</dbReference>
<evidence type="ECO:0000313" key="10">
    <source>
        <dbReference type="Proteomes" id="UP000291269"/>
    </source>
</evidence>
<dbReference type="GO" id="GO:0055085">
    <property type="term" value="P:transmembrane transport"/>
    <property type="evidence" value="ECO:0007669"/>
    <property type="project" value="InterPro"/>
</dbReference>
<dbReference type="PANTHER" id="PTHR43744:SF9">
    <property type="entry name" value="POLYGALACTURONAN_RHAMNOGALACTURONAN TRANSPORT SYSTEM PERMEASE PROTEIN YTCP"/>
    <property type="match status" value="1"/>
</dbReference>
<dbReference type="GO" id="GO:0005886">
    <property type="term" value="C:plasma membrane"/>
    <property type="evidence" value="ECO:0007669"/>
    <property type="project" value="UniProtKB-SubCell"/>
</dbReference>
<evidence type="ECO:0000256" key="5">
    <source>
        <dbReference type="ARBA" id="ARBA00022989"/>
    </source>
</evidence>
<feature type="transmembrane region" description="Helical" evidence="7">
    <location>
        <begin position="274"/>
        <end position="291"/>
    </location>
</feature>
<comment type="subcellular location">
    <subcellularLocation>
        <location evidence="1">Cell membrane</location>
        <topology evidence="1">Multi-pass membrane protein</topology>
    </subcellularLocation>
</comment>
<dbReference type="RefSeq" id="WP_129224781.1">
    <property type="nucleotide sequence ID" value="NZ_SDOZ01000002.1"/>
</dbReference>
<feature type="domain" description="ABC transmembrane type-1" evidence="8">
    <location>
        <begin position="83"/>
        <end position="291"/>
    </location>
</feature>
<dbReference type="CDD" id="cd06261">
    <property type="entry name" value="TM_PBP2"/>
    <property type="match status" value="1"/>
</dbReference>
<feature type="transmembrane region" description="Helical" evidence="7">
    <location>
        <begin position="21"/>
        <end position="47"/>
    </location>
</feature>
<evidence type="ECO:0000256" key="4">
    <source>
        <dbReference type="ARBA" id="ARBA00022692"/>
    </source>
</evidence>
<name>A0A4Q2KCN7_9FIRM</name>
<comment type="caution">
    <text evidence="9">The sequence shown here is derived from an EMBL/GenBank/DDBJ whole genome shotgun (WGS) entry which is preliminary data.</text>
</comment>
<keyword evidence="2" id="KW-0813">Transport</keyword>
<dbReference type="InterPro" id="IPR000515">
    <property type="entry name" value="MetI-like"/>
</dbReference>
<dbReference type="SUPFAM" id="SSF161098">
    <property type="entry name" value="MetI-like"/>
    <property type="match status" value="1"/>
</dbReference>
<gene>
    <name evidence="9" type="ORF">ESZ91_05155</name>
</gene>
<feature type="transmembrane region" description="Helical" evidence="7">
    <location>
        <begin position="192"/>
        <end position="214"/>
    </location>
</feature>
<feature type="transmembrane region" description="Helical" evidence="7">
    <location>
        <begin position="118"/>
        <end position="140"/>
    </location>
</feature>
<evidence type="ECO:0000259" key="8">
    <source>
        <dbReference type="PROSITE" id="PS50928"/>
    </source>
</evidence>
<reference evidence="9 10" key="1">
    <citation type="journal article" date="2019" name="Gut">
        <title>Antibiotics-induced monodominance of a novel gut bacterial order.</title>
        <authorList>
            <person name="Hildebrand F."/>
            <person name="Moitinho-Silva L."/>
            <person name="Blasche S."/>
            <person name="Jahn M.T."/>
            <person name="Gossmann T.I."/>
            <person name="Heuerta-Cepas J."/>
            <person name="Hercog R."/>
            <person name="Luetge M."/>
            <person name="Bahram M."/>
            <person name="Pryszlak A."/>
            <person name="Alves R.J."/>
            <person name="Waszak S.M."/>
            <person name="Zhu A."/>
            <person name="Ye L."/>
            <person name="Costea P.I."/>
            <person name="Aalvink S."/>
            <person name="Belzer C."/>
            <person name="Forslund S.K."/>
            <person name="Sunagawa S."/>
            <person name="Hentschel U."/>
            <person name="Merten C."/>
            <person name="Patil K.R."/>
            <person name="Benes V."/>
            <person name="Bork P."/>
        </authorList>
    </citation>
    <scope>NUCLEOTIDE SEQUENCE [LARGE SCALE GENOMIC DNA]</scope>
    <source>
        <strain evidence="9 10">HDS1380</strain>
    </source>
</reference>
<dbReference type="OrthoDB" id="157184at2"/>
<evidence type="ECO:0000256" key="1">
    <source>
        <dbReference type="ARBA" id="ARBA00004651"/>
    </source>
</evidence>
<feature type="transmembrane region" description="Helical" evidence="7">
    <location>
        <begin position="82"/>
        <end position="106"/>
    </location>
</feature>
<dbReference type="PANTHER" id="PTHR43744">
    <property type="entry name" value="ABC TRANSPORTER PERMEASE PROTEIN MG189-RELATED-RELATED"/>
    <property type="match status" value="1"/>
</dbReference>